<feature type="coiled-coil region" evidence="2">
    <location>
        <begin position="502"/>
        <end position="529"/>
    </location>
</feature>
<feature type="coiled-coil region" evidence="2">
    <location>
        <begin position="418"/>
        <end position="452"/>
    </location>
</feature>
<keyword evidence="5" id="KW-0969">Cilium</keyword>
<evidence type="ECO:0000256" key="2">
    <source>
        <dbReference type="SAM" id="Coils"/>
    </source>
</evidence>
<feature type="domain" description="Cilia- and flagella-associated protein 58 central coiled coil" evidence="4">
    <location>
        <begin position="435"/>
        <end position="663"/>
    </location>
</feature>
<feature type="coiled-coil region" evidence="2">
    <location>
        <begin position="307"/>
        <end position="390"/>
    </location>
</feature>
<feature type="compositionally biased region" description="Basic residues" evidence="3">
    <location>
        <begin position="906"/>
        <end position="919"/>
    </location>
</feature>
<keyword evidence="1 2" id="KW-0175">Coiled coil</keyword>
<keyword evidence="5" id="KW-0282">Flagellum</keyword>
<dbReference type="PANTHER" id="PTHR32083">
    <property type="entry name" value="CILIA AND FLAGELLA-ASSOCIATED PROTEIN 58-RELATED"/>
    <property type="match status" value="1"/>
</dbReference>
<feature type="coiled-coil region" evidence="2">
    <location>
        <begin position="82"/>
        <end position="275"/>
    </location>
</feature>
<sequence>MADTVDISDHSKSVAFQCLTEHENNGQISSEQRALFESKYSKLFDVVLSIYEKETVLKKKAQVLAQEKDGLEHDIKHNDDVKQENETKINDLQEDVQKLTLELGETKEYQIAVDIEKKDLEAQLENIGKVIEQTKKAATEQFLPAINQVKTELRELEASLEKQKLIMTKQVTETAKVQQEMTDLIEKREKLSEDLVKRKTTFNKMKSEPDRLRHNAEQYEQAVQSLERELKNARYKLQAKQTELNKLKQTENAKIDELKQRDKEIDHMIAKTEEKKLSLHLIKQEVTETKNDIVTEQLNKVPLDESLAQEQEELKIIQDEFALIQRQRNVESQRLQQSEAERTKHETNISAINHEIQNVHSITKKLMEERDELQKRIYKLEDEIALKLSELTEDDQFKLLVSEIEEIDGEYRQDCDNLNDLKRTLLEKQGNRNSLRQERNMIIRKVAQKKDEAMGMEEGVKLLDIDLLFMKKRAESIQKKIVEIGKQAEIVKLERNKYLGAIQEAVQVLAEYREKIKILENEKETLRNEDFIKQKSLIDTRLNVQSQVNTRNTELRKLNDYAQKDREIKATIDQQIGEMDKLNSHVNSVETEMLRLKKEYEYQVEQRNYTGIQLVQRNDELCIHYEKLNVQDGVLKRGTVALNQKQDELKMLMQEAQEMVREVNLQEKQLPQIEIHLRKLAEEQQKLAELRRKTNQLAIDLESPSNKARWRKLAGDLPSREDLEDKLASLQDRYNIKKESILEKDIVMEEISGGSNQLRERAAQIHSESALEMSKSVNETRQRLRKVDRALQSVLGELTVIKIESENAEGERNELEQFVQQCRVNLEEGLPPSQEVEQRWYTLLRRREEQRERKAQRELDLPVGEVQTTAPPRFNAYIPDDGLGLPVPYSGQFQQFRPSEQGSSMRHIKNAPKKKAIKL</sequence>
<dbReference type="PANTHER" id="PTHR32083:SF34">
    <property type="entry name" value="COILED-COIL DOMAIN-CONTAINING PROTEIN 146"/>
    <property type="match status" value="1"/>
</dbReference>
<evidence type="ECO:0000256" key="1">
    <source>
        <dbReference type="ARBA" id="ARBA00023054"/>
    </source>
</evidence>
<dbReference type="EMBL" id="JARBJD010000107">
    <property type="protein sequence ID" value="KAK2952188.1"/>
    <property type="molecule type" value="Genomic_DNA"/>
</dbReference>
<dbReference type="Proteomes" id="UP001281761">
    <property type="component" value="Unassembled WGS sequence"/>
</dbReference>
<dbReference type="InterPro" id="IPR049270">
    <property type="entry name" value="CFAP58_CC"/>
</dbReference>
<evidence type="ECO:0000259" key="4">
    <source>
        <dbReference type="Pfam" id="PF21771"/>
    </source>
</evidence>
<keyword evidence="5" id="KW-0966">Cell projection</keyword>
<organism evidence="5 6">
    <name type="scientific">Blattamonas nauphoetae</name>
    <dbReference type="NCBI Taxonomy" id="2049346"/>
    <lineage>
        <taxon>Eukaryota</taxon>
        <taxon>Metamonada</taxon>
        <taxon>Preaxostyla</taxon>
        <taxon>Oxymonadida</taxon>
        <taxon>Blattamonas</taxon>
    </lineage>
</organism>
<comment type="caution">
    <text evidence="5">The sequence shown here is derived from an EMBL/GenBank/DDBJ whole genome shotgun (WGS) entry which is preliminary data.</text>
</comment>
<feature type="region of interest" description="Disordered" evidence="3">
    <location>
        <begin position="896"/>
        <end position="919"/>
    </location>
</feature>
<evidence type="ECO:0000256" key="3">
    <source>
        <dbReference type="SAM" id="MobiDB-lite"/>
    </source>
</evidence>
<name>A0ABQ9XLJ3_9EUKA</name>
<dbReference type="Pfam" id="PF21771">
    <property type="entry name" value="CFAP58_CC"/>
    <property type="match status" value="1"/>
</dbReference>
<feature type="coiled-coil region" evidence="2">
    <location>
        <begin position="642"/>
        <end position="740"/>
    </location>
</feature>
<accession>A0ABQ9XLJ3</accession>
<gene>
    <name evidence="5" type="ORF">BLNAU_12891</name>
</gene>
<evidence type="ECO:0000313" key="6">
    <source>
        <dbReference type="Proteomes" id="UP001281761"/>
    </source>
</evidence>
<proteinExistence type="predicted"/>
<reference evidence="5 6" key="1">
    <citation type="journal article" date="2022" name="bioRxiv">
        <title>Genomics of Preaxostyla Flagellates Illuminates Evolutionary Transitions and the Path Towards Mitochondrial Loss.</title>
        <authorList>
            <person name="Novak L.V.F."/>
            <person name="Treitli S.C."/>
            <person name="Pyrih J."/>
            <person name="Halakuc P."/>
            <person name="Pipaliya S.V."/>
            <person name="Vacek V."/>
            <person name="Brzon O."/>
            <person name="Soukal P."/>
            <person name="Eme L."/>
            <person name="Dacks J.B."/>
            <person name="Karnkowska A."/>
            <person name="Elias M."/>
            <person name="Hampl V."/>
        </authorList>
    </citation>
    <scope>NUCLEOTIDE SEQUENCE [LARGE SCALE GENOMIC DNA]</scope>
    <source>
        <strain evidence="5">NAU3</strain>
        <tissue evidence="5">Gut</tissue>
    </source>
</reference>
<evidence type="ECO:0000313" key="5">
    <source>
        <dbReference type="EMBL" id="KAK2952188.1"/>
    </source>
</evidence>
<keyword evidence="6" id="KW-1185">Reference proteome</keyword>
<protein>
    <submittedName>
        <fullName evidence="5">Cilia- and flagella-associated protein 58</fullName>
    </submittedName>
</protein>